<feature type="compositionally biased region" description="Basic and acidic residues" evidence="10">
    <location>
        <begin position="497"/>
        <end position="516"/>
    </location>
</feature>
<dbReference type="STRING" id="1385510.GCA_000425205_01323"/>
<comment type="function">
    <text evidence="9">The M ring may be actively involved in energy transduction.</text>
</comment>
<feature type="transmembrane region" description="Helical" evidence="11">
    <location>
        <begin position="449"/>
        <end position="469"/>
    </location>
</feature>
<dbReference type="InterPro" id="IPR043427">
    <property type="entry name" value="YscJ/FliF"/>
</dbReference>
<sequence>MNENLQQYMNRLRTFWKERSTAQKMGVLGGIIAFIVLLVSVSMFASNTKMVPIYSNLSPSEAGQITEELQTRGVQHELSNQGTTVLVPEQQVDQLLVELASQGLPNSGNIDYSFFSSNASWGMTDNEFDVIELDAMQSELSQLISTMEGINNAKVMINRPEESVFMNEKPQDASASIVIETVGSQFDQAQVQSLYNLVSKAVPNLPTDNIVIMNQNFEYFDLDSSTVVAGTGNQYESQQGIKDSIESDIQEDVQKMLATMIGPDKVRVSVTADVDFKQESRTEELAQPVDEEDTEGLPVSVERITETYSGDGAAEGVAGTGEDDVANYNTETDGENGDYESMKETINYEYNKIKKNIVESPYKLRDLGIQVAVDTAKEDGEDGEATLLTQAEQQTVQASISSILNSIVSTSISPDYGEFTPEEKTSIVFQEFNGTPDYGTSGNVGIPTWVYIVGGALLLFIIILLLMLVRKRNRTAKSTDTYQSQQYDQMDTPIHVPDIDQEKETEESVRRKQLERMAKERPEEFAKLLRSWIAED</sequence>
<evidence type="ECO:0000313" key="14">
    <source>
        <dbReference type="EMBL" id="KGX93172.1"/>
    </source>
</evidence>
<keyword evidence="15" id="KW-1185">Reference proteome</keyword>
<proteinExistence type="inferred from homology"/>
<dbReference type="Pfam" id="PF08345">
    <property type="entry name" value="YscJ_FliF_C"/>
    <property type="match status" value="1"/>
</dbReference>
<dbReference type="InterPro" id="IPR013556">
    <property type="entry name" value="Flag_M-ring_C"/>
</dbReference>
<reference evidence="14 15" key="1">
    <citation type="submission" date="2013-08" db="EMBL/GenBank/DDBJ databases">
        <authorList>
            <person name="Huang J."/>
            <person name="Wang G."/>
        </authorList>
    </citation>
    <scope>NUCLEOTIDE SEQUENCE [LARGE SCALE GENOMIC DNA]</scope>
    <source>
        <strain evidence="14 15">JSM 076056</strain>
    </source>
</reference>
<evidence type="ECO:0000256" key="9">
    <source>
        <dbReference type="PIRNR" id="PIRNR004862"/>
    </source>
</evidence>
<organism evidence="14 15">
    <name type="scientific">Pontibacillus halophilus JSM 076056 = DSM 19796</name>
    <dbReference type="NCBI Taxonomy" id="1385510"/>
    <lineage>
        <taxon>Bacteria</taxon>
        <taxon>Bacillati</taxon>
        <taxon>Bacillota</taxon>
        <taxon>Bacilli</taxon>
        <taxon>Bacillales</taxon>
        <taxon>Bacillaceae</taxon>
        <taxon>Pontibacillus</taxon>
    </lineage>
</organism>
<dbReference type="EMBL" id="AVPE01000003">
    <property type="protein sequence ID" value="KGX93172.1"/>
    <property type="molecule type" value="Genomic_DNA"/>
</dbReference>
<dbReference type="RefSeq" id="WP_026799772.1">
    <property type="nucleotide sequence ID" value="NZ_AULI01000005.1"/>
</dbReference>
<name>A0A0A5IBF4_9BACI</name>
<keyword evidence="4" id="KW-1003">Cell membrane</keyword>
<evidence type="ECO:0000256" key="4">
    <source>
        <dbReference type="ARBA" id="ARBA00022475"/>
    </source>
</evidence>
<dbReference type="PIRSF" id="PIRSF004862">
    <property type="entry name" value="FliF"/>
    <property type="match status" value="1"/>
</dbReference>
<gene>
    <name evidence="14" type="ORF">N781_12230</name>
</gene>
<dbReference type="AlphaFoldDB" id="A0A0A5IBF4"/>
<keyword evidence="8 9" id="KW-0975">Bacterial flagellum</keyword>
<feature type="domain" description="Flagellar M-ring N-terminal" evidence="12">
    <location>
        <begin position="46"/>
        <end position="219"/>
    </location>
</feature>
<evidence type="ECO:0000256" key="6">
    <source>
        <dbReference type="ARBA" id="ARBA00022989"/>
    </source>
</evidence>
<dbReference type="OrthoDB" id="9807026at2"/>
<dbReference type="GO" id="GO:0003774">
    <property type="term" value="F:cytoskeletal motor activity"/>
    <property type="evidence" value="ECO:0007669"/>
    <property type="project" value="InterPro"/>
</dbReference>
<protein>
    <recommendedName>
        <fullName evidence="9">Flagellar M-ring protein</fullName>
    </recommendedName>
</protein>
<dbReference type="PRINTS" id="PR01009">
    <property type="entry name" value="FLGMRINGFLIF"/>
</dbReference>
<dbReference type="eggNOG" id="COG1766">
    <property type="taxonomic scope" value="Bacteria"/>
</dbReference>
<comment type="caution">
    <text evidence="14">The sequence shown here is derived from an EMBL/GenBank/DDBJ whole genome shotgun (WGS) entry which is preliminary data.</text>
</comment>
<feature type="region of interest" description="Disordered" evidence="10">
    <location>
        <begin position="494"/>
        <end position="516"/>
    </location>
</feature>
<evidence type="ECO:0000256" key="11">
    <source>
        <dbReference type="SAM" id="Phobius"/>
    </source>
</evidence>
<keyword evidence="7 11" id="KW-0472">Membrane</keyword>
<dbReference type="NCBIfam" id="TIGR00206">
    <property type="entry name" value="fliF"/>
    <property type="match status" value="1"/>
</dbReference>
<evidence type="ECO:0000256" key="7">
    <source>
        <dbReference type="ARBA" id="ARBA00023136"/>
    </source>
</evidence>
<evidence type="ECO:0000256" key="1">
    <source>
        <dbReference type="ARBA" id="ARBA00004117"/>
    </source>
</evidence>
<dbReference type="Proteomes" id="UP000030528">
    <property type="component" value="Unassembled WGS sequence"/>
</dbReference>
<feature type="transmembrane region" description="Helical" evidence="11">
    <location>
        <begin position="21"/>
        <end position="45"/>
    </location>
</feature>
<dbReference type="Gene3D" id="3.30.300.30">
    <property type="match status" value="1"/>
</dbReference>
<keyword evidence="14" id="KW-0969">Cilium</keyword>
<dbReference type="PANTHER" id="PTHR30046:SF0">
    <property type="entry name" value="FLAGELLAR M-RING PROTEIN"/>
    <property type="match status" value="1"/>
</dbReference>
<accession>A0A0A5IBF4</accession>
<keyword evidence="5 11" id="KW-0812">Transmembrane</keyword>
<dbReference type="GO" id="GO:0009431">
    <property type="term" value="C:bacterial-type flagellum basal body, MS ring"/>
    <property type="evidence" value="ECO:0007669"/>
    <property type="project" value="InterPro"/>
</dbReference>
<evidence type="ECO:0000256" key="8">
    <source>
        <dbReference type="ARBA" id="ARBA00023143"/>
    </source>
</evidence>
<dbReference type="InterPro" id="IPR045851">
    <property type="entry name" value="AMP-bd_C_sf"/>
</dbReference>
<dbReference type="GO" id="GO:0005886">
    <property type="term" value="C:plasma membrane"/>
    <property type="evidence" value="ECO:0007669"/>
    <property type="project" value="UniProtKB-SubCell"/>
</dbReference>
<evidence type="ECO:0000256" key="3">
    <source>
        <dbReference type="ARBA" id="ARBA00007971"/>
    </source>
</evidence>
<dbReference type="InterPro" id="IPR000067">
    <property type="entry name" value="FlgMring_FliF"/>
</dbReference>
<keyword evidence="14" id="KW-0966">Cell projection</keyword>
<comment type="similarity">
    <text evidence="3 9">Belongs to the FliF family.</text>
</comment>
<dbReference type="Pfam" id="PF01514">
    <property type="entry name" value="YscJ_FliF"/>
    <property type="match status" value="1"/>
</dbReference>
<keyword evidence="14" id="KW-0282">Flagellum</keyword>
<feature type="region of interest" description="Disordered" evidence="10">
    <location>
        <begin position="311"/>
        <end position="339"/>
    </location>
</feature>
<evidence type="ECO:0000259" key="12">
    <source>
        <dbReference type="Pfam" id="PF01514"/>
    </source>
</evidence>
<dbReference type="PANTHER" id="PTHR30046">
    <property type="entry name" value="FLAGELLAR M-RING PROTEIN"/>
    <property type="match status" value="1"/>
</dbReference>
<comment type="subcellular location">
    <subcellularLocation>
        <location evidence="1 9">Bacterial flagellum basal body</location>
    </subcellularLocation>
    <subcellularLocation>
        <location evidence="2">Cell membrane</location>
        <topology evidence="2">Multi-pass membrane protein</topology>
    </subcellularLocation>
</comment>
<evidence type="ECO:0000256" key="10">
    <source>
        <dbReference type="SAM" id="MobiDB-lite"/>
    </source>
</evidence>
<evidence type="ECO:0000256" key="2">
    <source>
        <dbReference type="ARBA" id="ARBA00004651"/>
    </source>
</evidence>
<keyword evidence="6 11" id="KW-1133">Transmembrane helix</keyword>
<evidence type="ECO:0000313" key="15">
    <source>
        <dbReference type="Proteomes" id="UP000030528"/>
    </source>
</evidence>
<dbReference type="GO" id="GO:0071973">
    <property type="term" value="P:bacterial-type flagellum-dependent cell motility"/>
    <property type="evidence" value="ECO:0007669"/>
    <property type="project" value="InterPro"/>
</dbReference>
<dbReference type="InterPro" id="IPR006182">
    <property type="entry name" value="FliF_N_dom"/>
</dbReference>
<evidence type="ECO:0000256" key="5">
    <source>
        <dbReference type="ARBA" id="ARBA00022692"/>
    </source>
</evidence>
<feature type="domain" description="Flagellar M-ring C-terminal" evidence="13">
    <location>
        <begin position="257"/>
        <end position="401"/>
    </location>
</feature>
<evidence type="ECO:0000259" key="13">
    <source>
        <dbReference type="Pfam" id="PF08345"/>
    </source>
</evidence>